<accession>A0AA50KQH7</accession>
<evidence type="ECO:0000256" key="3">
    <source>
        <dbReference type="PROSITE-ProRule" id="PRU00169"/>
    </source>
</evidence>
<protein>
    <submittedName>
        <fullName evidence="6">Response regulator</fullName>
    </submittedName>
</protein>
<dbReference type="SUPFAM" id="SSF52172">
    <property type="entry name" value="CheY-like"/>
    <property type="match status" value="1"/>
</dbReference>
<feature type="domain" description="Response regulatory" evidence="5">
    <location>
        <begin position="245"/>
        <end position="361"/>
    </location>
</feature>
<dbReference type="RefSeq" id="WP_306762507.1">
    <property type="nucleotide sequence ID" value="NZ_CP118224.1"/>
</dbReference>
<keyword evidence="7" id="KW-1185">Reference proteome</keyword>
<proteinExistence type="predicted"/>
<dbReference type="GO" id="GO:0000160">
    <property type="term" value="P:phosphorelay signal transduction system"/>
    <property type="evidence" value="ECO:0007669"/>
    <property type="project" value="UniProtKB-KW"/>
</dbReference>
<dbReference type="SMART" id="SM00448">
    <property type="entry name" value="REC"/>
    <property type="match status" value="1"/>
</dbReference>
<dbReference type="AlphaFoldDB" id="A0AA50KQH7"/>
<sequence length="377" mass="42295">MHRELNGTLFLAANNTSTVESVSALLRGAVSRVIIPDISADMVRAFDDSEAKVIVFAFNEVEQAVELNERLRQQSQRLHSRPCRLLVLCDKFEVERAFDLCCKGVFDNYIVFWPMAYDPHRLKMSILQEFRELDKLERTRNRVKKLADLHKAVTALEAIMARQLEGGHALTDTVKSVLALKYEQTAQAGPLRDTDRDHREGAGIEALYQRLENLGRMASSFEALSRKNCQSSKAALSDIKTFRGTILVVEDDAFHRNLMVALLSAGGYQVLVAPSAEEALLLLQETTPDLVLMDINMPGMSGLDAIRIMRQNDWSRHVPVIVISGNNEKDVIVESVQLGASTFIVKPFSRQVLLNKVQAVLHSTRPAAPREVPWNMM</sequence>
<gene>
    <name evidence="6" type="ORF">PU634_02535</name>
</gene>
<evidence type="ECO:0000313" key="6">
    <source>
        <dbReference type="EMBL" id="WMC11262.1"/>
    </source>
</evidence>
<reference evidence="6 7" key="1">
    <citation type="submission" date="2023-02" db="EMBL/GenBank/DDBJ databases">
        <title>Complete genome sequence of a novel bacterium Oceanimonas sp. NTOU-MSR1 isolated from marine coast sediment.</title>
        <authorList>
            <person name="Yang H.-T."/>
            <person name="Chen Y.-L."/>
            <person name="Ho Y.-N."/>
        </authorList>
    </citation>
    <scope>NUCLEOTIDE SEQUENCE [LARGE SCALE GENOMIC DNA]</scope>
    <source>
        <strain evidence="6 7">NTOU-MSR1</strain>
    </source>
</reference>
<dbReference type="Proteomes" id="UP001223802">
    <property type="component" value="Chromosome"/>
</dbReference>
<evidence type="ECO:0000256" key="4">
    <source>
        <dbReference type="SAM" id="Coils"/>
    </source>
</evidence>
<dbReference type="KEGG" id="ope:PU634_02535"/>
<keyword evidence="2" id="KW-0902">Two-component regulatory system</keyword>
<dbReference type="Pfam" id="PF00072">
    <property type="entry name" value="Response_reg"/>
    <property type="match status" value="1"/>
</dbReference>
<dbReference type="Gene3D" id="3.40.50.2300">
    <property type="match status" value="1"/>
</dbReference>
<evidence type="ECO:0000313" key="7">
    <source>
        <dbReference type="Proteomes" id="UP001223802"/>
    </source>
</evidence>
<dbReference type="EMBL" id="CP118224">
    <property type="protein sequence ID" value="WMC11262.1"/>
    <property type="molecule type" value="Genomic_DNA"/>
</dbReference>
<evidence type="ECO:0000256" key="2">
    <source>
        <dbReference type="ARBA" id="ARBA00023012"/>
    </source>
</evidence>
<dbReference type="PANTHER" id="PTHR44591:SF14">
    <property type="entry name" value="PROTEIN PILG"/>
    <property type="match status" value="1"/>
</dbReference>
<evidence type="ECO:0000256" key="1">
    <source>
        <dbReference type="ARBA" id="ARBA00022553"/>
    </source>
</evidence>
<feature type="modified residue" description="4-aspartylphosphate" evidence="3">
    <location>
        <position position="294"/>
    </location>
</feature>
<keyword evidence="4" id="KW-0175">Coiled coil</keyword>
<evidence type="ECO:0000259" key="5">
    <source>
        <dbReference type="PROSITE" id="PS50110"/>
    </source>
</evidence>
<name>A0AA50KQH7_9GAMM</name>
<dbReference type="CDD" id="cd00156">
    <property type="entry name" value="REC"/>
    <property type="match status" value="1"/>
</dbReference>
<dbReference type="InterPro" id="IPR001789">
    <property type="entry name" value="Sig_transdc_resp-reg_receiver"/>
</dbReference>
<dbReference type="PROSITE" id="PS50110">
    <property type="entry name" value="RESPONSE_REGULATORY"/>
    <property type="match status" value="1"/>
</dbReference>
<organism evidence="6 7">
    <name type="scientific">Oceanimonas pelagia</name>
    <dbReference type="NCBI Taxonomy" id="3028314"/>
    <lineage>
        <taxon>Bacteria</taxon>
        <taxon>Pseudomonadati</taxon>
        <taxon>Pseudomonadota</taxon>
        <taxon>Gammaproteobacteria</taxon>
        <taxon>Aeromonadales</taxon>
        <taxon>Aeromonadaceae</taxon>
        <taxon>Oceanimonas</taxon>
    </lineage>
</organism>
<keyword evidence="1 3" id="KW-0597">Phosphoprotein</keyword>
<dbReference type="InterPro" id="IPR011006">
    <property type="entry name" value="CheY-like_superfamily"/>
</dbReference>
<dbReference type="PANTHER" id="PTHR44591">
    <property type="entry name" value="STRESS RESPONSE REGULATOR PROTEIN 1"/>
    <property type="match status" value="1"/>
</dbReference>
<dbReference type="InterPro" id="IPR050595">
    <property type="entry name" value="Bact_response_regulator"/>
</dbReference>
<feature type="coiled-coil region" evidence="4">
    <location>
        <begin position="54"/>
        <end position="81"/>
    </location>
</feature>